<name>A0ABT9ECB4_9PROT</name>
<organism evidence="1 2">
    <name type="scientific">Paracraurococcus lichenis</name>
    <dbReference type="NCBI Taxonomy" id="3064888"/>
    <lineage>
        <taxon>Bacteria</taxon>
        <taxon>Pseudomonadati</taxon>
        <taxon>Pseudomonadota</taxon>
        <taxon>Alphaproteobacteria</taxon>
        <taxon>Acetobacterales</taxon>
        <taxon>Roseomonadaceae</taxon>
        <taxon>Paracraurococcus</taxon>
    </lineage>
</organism>
<comment type="caution">
    <text evidence="1">The sequence shown here is derived from an EMBL/GenBank/DDBJ whole genome shotgun (WGS) entry which is preliminary data.</text>
</comment>
<keyword evidence="2" id="KW-1185">Reference proteome</keyword>
<sequence>MRVPAAMQRAVAIRDRVLPVILARGELVKLAGPEARAVELAAGPGLTFRLRTPYASRHHGWRLPVPPPWLRPGQPAPLSWSLEAEAAGRLMLSLAWAADDAARRLEALLPGPWQAEALTLEISQGWGSAP</sequence>
<dbReference type="RefSeq" id="WP_305108673.1">
    <property type="nucleotide sequence ID" value="NZ_JAUTWS010000125.1"/>
</dbReference>
<evidence type="ECO:0000313" key="2">
    <source>
        <dbReference type="Proteomes" id="UP001243009"/>
    </source>
</evidence>
<accession>A0ABT9ECB4</accession>
<reference evidence="1 2" key="1">
    <citation type="submission" date="2023-08" db="EMBL/GenBank/DDBJ databases">
        <title>The draft genome sequence of Paracraurococcus sp. LOR1-02.</title>
        <authorList>
            <person name="Kingkaew E."/>
            <person name="Tanasupawat S."/>
        </authorList>
    </citation>
    <scope>NUCLEOTIDE SEQUENCE [LARGE SCALE GENOMIC DNA]</scope>
    <source>
        <strain evidence="1 2">LOR1-02</strain>
    </source>
</reference>
<protein>
    <submittedName>
        <fullName evidence="1">Uncharacterized protein</fullName>
    </submittedName>
</protein>
<dbReference type="EMBL" id="JAUTWS010000125">
    <property type="protein sequence ID" value="MDO9713824.1"/>
    <property type="molecule type" value="Genomic_DNA"/>
</dbReference>
<dbReference type="Proteomes" id="UP001243009">
    <property type="component" value="Unassembled WGS sequence"/>
</dbReference>
<gene>
    <name evidence="1" type="ORF">Q7A36_36275</name>
</gene>
<proteinExistence type="predicted"/>
<evidence type="ECO:0000313" key="1">
    <source>
        <dbReference type="EMBL" id="MDO9713824.1"/>
    </source>
</evidence>